<dbReference type="InterPro" id="IPR047057">
    <property type="entry name" value="MerR_fam"/>
</dbReference>
<dbReference type="Gene3D" id="1.10.1660.10">
    <property type="match status" value="1"/>
</dbReference>
<dbReference type="RefSeq" id="WP_068549150.1">
    <property type="nucleotide sequence ID" value="NZ_AP013035.1"/>
</dbReference>
<dbReference type="SMART" id="SM00422">
    <property type="entry name" value="HTH_MERR"/>
    <property type="match status" value="1"/>
</dbReference>
<evidence type="ECO:0000256" key="1">
    <source>
        <dbReference type="ARBA" id="ARBA00023125"/>
    </source>
</evidence>
<protein>
    <submittedName>
        <fullName evidence="3">MerR family transcriptional regulator</fullName>
    </submittedName>
</protein>
<dbReference type="KEGG" id="ttk:TST_0423"/>
<sequence length="112" mass="13221">MDKKFLRIGEVSKITGVSPRVLRYWEKEFPMLKPHRHKGNRYYSPDMVELILKIKELLDKGMNADAVRKRLEEGVSEEERGFLRILAGIKEEINEILEYMDACERDRINKGL</sequence>
<dbReference type="GO" id="GO:0003677">
    <property type="term" value="F:DNA binding"/>
    <property type="evidence" value="ECO:0007669"/>
    <property type="project" value="UniProtKB-KW"/>
</dbReference>
<dbReference type="OrthoDB" id="9810140at2"/>
<accession>A0A0S3QSA8</accession>
<evidence type="ECO:0000313" key="3">
    <source>
        <dbReference type="EMBL" id="BAT71231.1"/>
    </source>
</evidence>
<keyword evidence="4" id="KW-1185">Reference proteome</keyword>
<proteinExistence type="predicted"/>
<dbReference type="Pfam" id="PF13411">
    <property type="entry name" value="MerR_1"/>
    <property type="match status" value="1"/>
</dbReference>
<dbReference type="SUPFAM" id="SSF46955">
    <property type="entry name" value="Putative DNA-binding domain"/>
    <property type="match status" value="1"/>
</dbReference>
<dbReference type="Proteomes" id="UP000063234">
    <property type="component" value="Chromosome"/>
</dbReference>
<reference evidence="4" key="1">
    <citation type="journal article" date="2018" name="Science">
        <title>A primordial and reversible TCA cycle in a facultatively chemolithoautotrophic thermophile.</title>
        <authorList>
            <person name="Nunoura T."/>
            <person name="Chikaraishi Y."/>
            <person name="Izaki R."/>
            <person name="Suwa T."/>
            <person name="Sato T."/>
            <person name="Harada T."/>
            <person name="Mori K."/>
            <person name="Kato Y."/>
            <person name="Miyazaki M."/>
            <person name="Shimamura S."/>
            <person name="Yanagawa K."/>
            <person name="Shuto A."/>
            <person name="Ohkouchi N."/>
            <person name="Fujita N."/>
            <person name="Takaki Y."/>
            <person name="Atomi H."/>
            <person name="Takai K."/>
        </authorList>
    </citation>
    <scope>NUCLEOTIDE SEQUENCE [LARGE SCALE GENOMIC DNA]</scope>
    <source>
        <strain evidence="4">DSM 17441 / JCM 13301 / NBRC 103674 / ABI70S6</strain>
    </source>
</reference>
<dbReference type="PANTHER" id="PTHR30204">
    <property type="entry name" value="REDOX-CYCLING DRUG-SENSING TRANSCRIPTIONAL ACTIVATOR SOXR"/>
    <property type="match status" value="1"/>
</dbReference>
<keyword evidence="1" id="KW-0238">DNA-binding</keyword>
<feature type="domain" description="HTH merR-type" evidence="2">
    <location>
        <begin position="5"/>
        <end position="73"/>
    </location>
</feature>
<evidence type="ECO:0000259" key="2">
    <source>
        <dbReference type="PROSITE" id="PS50937"/>
    </source>
</evidence>
<dbReference type="EMBL" id="AP013035">
    <property type="protein sequence ID" value="BAT71231.1"/>
    <property type="molecule type" value="Genomic_DNA"/>
</dbReference>
<organism evidence="3 4">
    <name type="scientific">Thermosulfidibacter takaii (strain DSM 17441 / JCM 13301 / NBRC 103674 / ABI70S6)</name>
    <dbReference type="NCBI Taxonomy" id="1298851"/>
    <lineage>
        <taxon>Bacteria</taxon>
        <taxon>Pseudomonadati</taxon>
        <taxon>Thermosulfidibacterota</taxon>
        <taxon>Thermosulfidibacteria</taxon>
        <taxon>Thermosulfidibacterales</taxon>
        <taxon>Thermosulfidibacteraceae</taxon>
    </lineage>
</organism>
<name>A0A0S3QSA8_THET7</name>
<dbReference type="GO" id="GO:0003700">
    <property type="term" value="F:DNA-binding transcription factor activity"/>
    <property type="evidence" value="ECO:0007669"/>
    <property type="project" value="InterPro"/>
</dbReference>
<dbReference type="PROSITE" id="PS50937">
    <property type="entry name" value="HTH_MERR_2"/>
    <property type="match status" value="1"/>
</dbReference>
<dbReference type="InterPro" id="IPR000551">
    <property type="entry name" value="MerR-type_HTH_dom"/>
</dbReference>
<dbReference type="AlphaFoldDB" id="A0A0S3QSA8"/>
<gene>
    <name evidence="3" type="ORF">TST_0423</name>
</gene>
<dbReference type="STRING" id="1298851.TST_0423"/>
<dbReference type="InterPro" id="IPR009061">
    <property type="entry name" value="DNA-bd_dom_put_sf"/>
</dbReference>
<dbReference type="PANTHER" id="PTHR30204:SF15">
    <property type="entry name" value="BLL5018 PROTEIN"/>
    <property type="match status" value="1"/>
</dbReference>
<evidence type="ECO:0000313" key="4">
    <source>
        <dbReference type="Proteomes" id="UP000063234"/>
    </source>
</evidence>